<dbReference type="GO" id="GO:0043565">
    <property type="term" value="F:sequence-specific DNA binding"/>
    <property type="evidence" value="ECO:0007669"/>
    <property type="project" value="InterPro"/>
</dbReference>
<dbReference type="Pfam" id="PF14525">
    <property type="entry name" value="AraC_binding_2"/>
    <property type="match status" value="1"/>
</dbReference>
<evidence type="ECO:0000256" key="4">
    <source>
        <dbReference type="SAM" id="MobiDB-lite"/>
    </source>
</evidence>
<dbReference type="Proteomes" id="UP000003022">
    <property type="component" value="Unassembled WGS sequence"/>
</dbReference>
<feature type="compositionally biased region" description="Basic and acidic residues" evidence="4">
    <location>
        <begin position="377"/>
        <end position="406"/>
    </location>
</feature>
<dbReference type="GO" id="GO:0003700">
    <property type="term" value="F:DNA-binding transcription factor activity"/>
    <property type="evidence" value="ECO:0007669"/>
    <property type="project" value="InterPro"/>
</dbReference>
<reference evidence="6 7" key="1">
    <citation type="journal article" date="2011" name="J. Bacteriol.">
        <title>Draft genome sequence of the marine bacterium Streptomyces griseoaurantiacus M045, which produces novel manumycin-type antibiotics with a pABA core component.</title>
        <authorList>
            <person name="Li F."/>
            <person name="Jiang P."/>
            <person name="Zheng H."/>
            <person name="Wang S."/>
            <person name="Zhao G."/>
            <person name="Qin S."/>
            <person name="Liu Z."/>
        </authorList>
    </citation>
    <scope>NUCLEOTIDE SEQUENCE [LARGE SCALE GENOMIC DNA]</scope>
    <source>
        <strain evidence="6 7">M045</strain>
    </source>
</reference>
<comment type="caution">
    <text evidence="6">The sequence shown here is derived from an EMBL/GenBank/DDBJ whole genome shotgun (WGS) entry which is preliminary data.</text>
</comment>
<name>F3NPQ5_9ACTN</name>
<sequence length="440" mass="46837">MTVLSEGAHRAHADDAVLRALAAYKRYETHDLAVAEGQVRQFMAPGRLRTRPGHRGGVDARAFYADTGSVGVGFMGYGADVTVDRRGDSRYLGIAIPLSGHIRVLRGGEAVLARAGESIVVIAPDGPFLAEWSADCDTLMLRVTTTALAHAARTLTGARDTGRPPRFAHQVLPLDRGHAVRSAARLLAETFGRYGDVAAVPGGLLRLLSEHTLSAVLLGLDHDLATPAGPAFRAAPGRAVREAMRLVEDETTAVFNVGELARHLGVTVRALELGFRRALDETPHHYLRRIRLERAHRELLAADPVEGATVAGIASRWGFAHAGRFAASHKAAYGVSPSVSLRTSPRGDIAPTVAGAPDPIRTTGHEAGPARVLPADAGRDTRTAGRDTRTAGRDTRTAGHDVRTAGHDVRTAGHDVRTAGHDVRTAGHDVRTEGAPWRTR</sequence>
<dbReference type="SMART" id="SM00342">
    <property type="entry name" value="HTH_ARAC"/>
    <property type="match status" value="1"/>
</dbReference>
<organism evidence="6 7">
    <name type="scientific">Streptomyces griseoaurantiacus M045</name>
    <dbReference type="NCBI Taxonomy" id="996637"/>
    <lineage>
        <taxon>Bacteria</taxon>
        <taxon>Bacillati</taxon>
        <taxon>Actinomycetota</taxon>
        <taxon>Actinomycetes</taxon>
        <taxon>Kitasatosporales</taxon>
        <taxon>Streptomycetaceae</taxon>
        <taxon>Streptomyces</taxon>
        <taxon>Streptomyces aurantiacus group</taxon>
    </lineage>
</organism>
<keyword evidence="7" id="KW-1185">Reference proteome</keyword>
<evidence type="ECO:0000256" key="2">
    <source>
        <dbReference type="ARBA" id="ARBA00023125"/>
    </source>
</evidence>
<dbReference type="RefSeq" id="WP_006143249.1">
    <property type="nucleotide sequence ID" value="NZ_AEYX01000043.1"/>
</dbReference>
<dbReference type="InterPro" id="IPR035418">
    <property type="entry name" value="AraC-bd_2"/>
</dbReference>
<accession>F3NPQ5</accession>
<keyword evidence="1" id="KW-0805">Transcription regulation</keyword>
<dbReference type="PANTHER" id="PTHR46796:SF12">
    <property type="entry name" value="HTH-TYPE DNA-BINDING TRANSCRIPTIONAL ACTIVATOR EUTR"/>
    <property type="match status" value="1"/>
</dbReference>
<feature type="domain" description="HTH araC/xylS-type" evidence="5">
    <location>
        <begin position="241"/>
        <end position="343"/>
    </location>
</feature>
<dbReference type="PANTHER" id="PTHR46796">
    <property type="entry name" value="HTH-TYPE TRANSCRIPTIONAL ACTIVATOR RHAS-RELATED"/>
    <property type="match status" value="1"/>
</dbReference>
<dbReference type="AlphaFoldDB" id="F3NPQ5"/>
<dbReference type="STRING" id="996637.SGM_5390"/>
<evidence type="ECO:0000313" key="7">
    <source>
        <dbReference type="Proteomes" id="UP000003022"/>
    </source>
</evidence>
<feature type="region of interest" description="Disordered" evidence="4">
    <location>
        <begin position="339"/>
        <end position="406"/>
    </location>
</feature>
<dbReference type="InterPro" id="IPR009057">
    <property type="entry name" value="Homeodomain-like_sf"/>
</dbReference>
<protein>
    <submittedName>
        <fullName evidence="6">Transcriptional regulator</fullName>
    </submittedName>
</protein>
<dbReference type="InterPro" id="IPR050204">
    <property type="entry name" value="AraC_XylS_family_regulators"/>
</dbReference>
<dbReference type="InterPro" id="IPR018060">
    <property type="entry name" value="HTH_AraC"/>
</dbReference>
<proteinExistence type="predicted"/>
<evidence type="ECO:0000256" key="1">
    <source>
        <dbReference type="ARBA" id="ARBA00023015"/>
    </source>
</evidence>
<keyword evidence="2" id="KW-0238">DNA-binding</keyword>
<dbReference type="Gene3D" id="1.10.10.60">
    <property type="entry name" value="Homeodomain-like"/>
    <property type="match status" value="1"/>
</dbReference>
<dbReference type="eggNOG" id="COG2207">
    <property type="taxonomic scope" value="Bacteria"/>
</dbReference>
<dbReference type="PROSITE" id="PS01124">
    <property type="entry name" value="HTH_ARAC_FAMILY_2"/>
    <property type="match status" value="1"/>
</dbReference>
<gene>
    <name evidence="6" type="ORF">SGM_5390</name>
</gene>
<evidence type="ECO:0000259" key="5">
    <source>
        <dbReference type="PROSITE" id="PS01124"/>
    </source>
</evidence>
<evidence type="ECO:0000313" key="6">
    <source>
        <dbReference type="EMBL" id="EGG44575.1"/>
    </source>
</evidence>
<dbReference type="Pfam" id="PF12833">
    <property type="entry name" value="HTH_18"/>
    <property type="match status" value="1"/>
</dbReference>
<keyword evidence="3" id="KW-0804">Transcription</keyword>
<dbReference type="EMBL" id="AEYX01000043">
    <property type="protein sequence ID" value="EGG44575.1"/>
    <property type="molecule type" value="Genomic_DNA"/>
</dbReference>
<dbReference type="SUPFAM" id="SSF46689">
    <property type="entry name" value="Homeodomain-like"/>
    <property type="match status" value="1"/>
</dbReference>
<evidence type="ECO:0000256" key="3">
    <source>
        <dbReference type="ARBA" id="ARBA00023163"/>
    </source>
</evidence>